<evidence type="ECO:0000259" key="1">
    <source>
        <dbReference type="Pfam" id="PF12697"/>
    </source>
</evidence>
<dbReference type="PANTHER" id="PTHR43798:SF33">
    <property type="entry name" value="HYDROLASE, PUTATIVE (AFU_ORTHOLOGUE AFUA_2G14860)-RELATED"/>
    <property type="match status" value="1"/>
</dbReference>
<dbReference type="SUPFAM" id="SSF53474">
    <property type="entry name" value="alpha/beta-Hydrolases"/>
    <property type="match status" value="1"/>
</dbReference>
<gene>
    <name evidence="2" type="ORF">J2S11_001812</name>
</gene>
<dbReference type="Pfam" id="PF12697">
    <property type="entry name" value="Abhydrolase_6"/>
    <property type="match status" value="1"/>
</dbReference>
<keyword evidence="3" id="KW-1185">Reference proteome</keyword>
<proteinExistence type="predicted"/>
<dbReference type="EMBL" id="JAUSTY010000006">
    <property type="protein sequence ID" value="MDQ0165911.1"/>
    <property type="molecule type" value="Genomic_DNA"/>
</dbReference>
<dbReference type="InterPro" id="IPR050266">
    <property type="entry name" value="AB_hydrolase_sf"/>
</dbReference>
<evidence type="ECO:0000313" key="3">
    <source>
        <dbReference type="Proteomes" id="UP001235840"/>
    </source>
</evidence>
<feature type="domain" description="AB hydrolase-1" evidence="1">
    <location>
        <begin position="30"/>
        <end position="253"/>
    </location>
</feature>
<dbReference type="InterPro" id="IPR029058">
    <property type="entry name" value="AB_hydrolase_fold"/>
</dbReference>
<sequence>MERYSMKTVQSKDGTVLAYDMFGSGPALIFITGATCFRTFEPVIHDAQIFAQAFTVYNYDRRGRGDSGNTLPYRIEREIEDIEAMIDTAGGAAYLYGHSSGAILALEAAMELGDKVKKLVIYDPPYVHDETYQKEFKELSDKLSMLLDSGKKEEAILLFLTDPTGVGIPGEVVTGMQQLPHWKTMVALAPTLVYDTAIASRYAPIKQVSQFTTPTHIIVGEHSPTSMHEIAAQLSEGMPHAKYSKLTGQDHLVDPEQILESLTSFLKQ</sequence>
<dbReference type="PANTHER" id="PTHR43798">
    <property type="entry name" value="MONOACYLGLYCEROL LIPASE"/>
    <property type="match status" value="1"/>
</dbReference>
<accession>A0ABT9VY43</accession>
<protein>
    <submittedName>
        <fullName evidence="2">Pimeloyl-ACP methyl ester carboxylesterase</fullName>
    </submittedName>
</protein>
<evidence type="ECO:0000313" key="2">
    <source>
        <dbReference type="EMBL" id="MDQ0165911.1"/>
    </source>
</evidence>
<dbReference type="RefSeq" id="WP_307393630.1">
    <property type="nucleotide sequence ID" value="NZ_BAAADK010000032.1"/>
</dbReference>
<dbReference type="Gene3D" id="3.40.50.1820">
    <property type="entry name" value="alpha/beta hydrolase"/>
    <property type="match status" value="1"/>
</dbReference>
<organism evidence="2 3">
    <name type="scientific">Caldalkalibacillus horti</name>
    <dbReference type="NCBI Taxonomy" id="77523"/>
    <lineage>
        <taxon>Bacteria</taxon>
        <taxon>Bacillati</taxon>
        <taxon>Bacillota</taxon>
        <taxon>Bacilli</taxon>
        <taxon>Bacillales</taxon>
        <taxon>Bacillaceae</taxon>
        <taxon>Caldalkalibacillus</taxon>
    </lineage>
</organism>
<dbReference type="InterPro" id="IPR000073">
    <property type="entry name" value="AB_hydrolase_1"/>
</dbReference>
<comment type="caution">
    <text evidence="2">The sequence shown here is derived from an EMBL/GenBank/DDBJ whole genome shotgun (WGS) entry which is preliminary data.</text>
</comment>
<name>A0ABT9VY43_9BACI</name>
<dbReference type="Proteomes" id="UP001235840">
    <property type="component" value="Unassembled WGS sequence"/>
</dbReference>
<reference evidence="2 3" key="1">
    <citation type="submission" date="2023-07" db="EMBL/GenBank/DDBJ databases">
        <title>Genomic Encyclopedia of Type Strains, Phase IV (KMG-IV): sequencing the most valuable type-strain genomes for metagenomic binning, comparative biology and taxonomic classification.</title>
        <authorList>
            <person name="Goeker M."/>
        </authorList>
    </citation>
    <scope>NUCLEOTIDE SEQUENCE [LARGE SCALE GENOMIC DNA]</scope>
    <source>
        <strain evidence="2 3">DSM 12751</strain>
    </source>
</reference>